<protein>
    <recommendedName>
        <fullName evidence="3">Non-homologous end joining protein Ku</fullName>
    </recommendedName>
</protein>
<dbReference type="RefSeq" id="WP_307487600.1">
    <property type="nucleotide sequence ID" value="NZ_JAUSSY010000001.1"/>
</dbReference>
<comment type="caution">
    <text evidence="6">The sequence shown here is derived from an EMBL/GenBank/DDBJ whole genome shotgun (WGS) entry which is preliminary data.</text>
</comment>
<comment type="subunit">
    <text evidence="3">Homodimer. Interacts with LigD.</text>
</comment>
<reference evidence="6 7" key="1">
    <citation type="submission" date="2023-07" db="EMBL/GenBank/DDBJ databases">
        <title>Sorghum-associated microbial communities from plants grown in Nebraska, USA.</title>
        <authorList>
            <person name="Schachtman D."/>
        </authorList>
    </citation>
    <scope>NUCLEOTIDE SEQUENCE [LARGE SCALE GENOMIC DNA]</scope>
    <source>
        <strain evidence="6 7">DS994</strain>
    </source>
</reference>
<accession>A0ABT9UBD3</accession>
<sequence>MRAIWKGAIAFGLVNVPVKVYSATEDHDISLHQVHNADGGRIRYQRRCEVCSEVVDYSDIEKAFEEDGRTVVLSKDELKSIPAENSHEIEVVQFVPSEQLEPMMFEKSYYLEPDSKSPKAYVLLRRALEDTDRVAIVQFALREKTRLGALRIKDDVLVLQSLLWPDEVREASFPSLEADIRISAQERDMSAALVESMAADFEPDSFTDEYQVQLRQLIDAKLEQGESLDTEETFGVEAGEGGKGEVIDLMEALKRSLDRKRGGGEAASAGGESDDEADARDEETETAKPARRQSGTKAAASRTAAAKTGTDDAKPAARSSAKSTPASAKSTASKSTTAKSTAAKSTAAKSAAAKTTASESSGTGTADTKASGAKAAAKPAAKTTRARKPA</sequence>
<feature type="region of interest" description="Disordered" evidence="4">
    <location>
        <begin position="258"/>
        <end position="390"/>
    </location>
</feature>
<keyword evidence="3" id="KW-0227">DNA damage</keyword>
<evidence type="ECO:0000256" key="1">
    <source>
        <dbReference type="ARBA" id="ARBA00023125"/>
    </source>
</evidence>
<dbReference type="PANTHER" id="PTHR41251">
    <property type="entry name" value="NON-HOMOLOGOUS END JOINING PROTEIN KU"/>
    <property type="match status" value="1"/>
</dbReference>
<keyword evidence="2 3" id="KW-0233">DNA recombination</keyword>
<keyword evidence="3" id="KW-0234">DNA repair</keyword>
<dbReference type="InterPro" id="IPR009187">
    <property type="entry name" value="Prok_Ku"/>
</dbReference>
<dbReference type="InterPro" id="IPR006164">
    <property type="entry name" value="DNA_bd_Ku70/Ku80"/>
</dbReference>
<dbReference type="InterPro" id="IPR016194">
    <property type="entry name" value="SPOC-like_C_dom_sf"/>
</dbReference>
<evidence type="ECO:0000259" key="5">
    <source>
        <dbReference type="SMART" id="SM00559"/>
    </source>
</evidence>
<dbReference type="Proteomes" id="UP001226389">
    <property type="component" value="Unassembled WGS sequence"/>
</dbReference>
<proteinExistence type="inferred from homology"/>
<feature type="domain" description="Ku" evidence="5">
    <location>
        <begin position="52"/>
        <end position="179"/>
    </location>
</feature>
<dbReference type="Pfam" id="PF02735">
    <property type="entry name" value="Ku"/>
    <property type="match status" value="1"/>
</dbReference>
<dbReference type="NCBIfam" id="TIGR02772">
    <property type="entry name" value="Ku_bact"/>
    <property type="match status" value="1"/>
</dbReference>
<dbReference type="CDD" id="cd00789">
    <property type="entry name" value="KU_like"/>
    <property type="match status" value="1"/>
</dbReference>
<dbReference type="SMART" id="SM00559">
    <property type="entry name" value="Ku78"/>
    <property type="match status" value="1"/>
</dbReference>
<evidence type="ECO:0000256" key="2">
    <source>
        <dbReference type="ARBA" id="ARBA00023172"/>
    </source>
</evidence>
<comment type="function">
    <text evidence="3">With LigD forms a non-homologous end joining (NHEJ) DNA repair enzyme, which repairs dsDNA breaks with reduced fidelity. Binds linear dsDNA with 5'- and 3'- overhangs but not closed circular dsDNA nor ssDNA. Recruits and stimulates the ligase activity of LigD.</text>
</comment>
<keyword evidence="1 3" id="KW-0238">DNA-binding</keyword>
<keyword evidence="7" id="KW-1185">Reference proteome</keyword>
<feature type="compositionally biased region" description="Acidic residues" evidence="4">
    <location>
        <begin position="272"/>
        <end position="284"/>
    </location>
</feature>
<name>A0ABT9UBD3_9MICC</name>
<evidence type="ECO:0000313" key="6">
    <source>
        <dbReference type="EMBL" id="MDQ0116957.1"/>
    </source>
</evidence>
<gene>
    <name evidence="3" type="primary">ku</name>
    <name evidence="6" type="ORF">J2T22_000117</name>
</gene>
<dbReference type="PANTHER" id="PTHR41251:SF1">
    <property type="entry name" value="NON-HOMOLOGOUS END JOINING PROTEIN KU"/>
    <property type="match status" value="1"/>
</dbReference>
<evidence type="ECO:0000256" key="4">
    <source>
        <dbReference type="SAM" id="MobiDB-lite"/>
    </source>
</evidence>
<organism evidence="6 7">
    <name type="scientific">Pseudarthrobacter defluvii</name>
    <dbReference type="NCBI Taxonomy" id="410837"/>
    <lineage>
        <taxon>Bacteria</taxon>
        <taxon>Bacillati</taxon>
        <taxon>Actinomycetota</taxon>
        <taxon>Actinomycetes</taxon>
        <taxon>Micrococcales</taxon>
        <taxon>Micrococcaceae</taxon>
        <taxon>Pseudarthrobacter</taxon>
    </lineage>
</organism>
<comment type="similarity">
    <text evidence="3">Belongs to the prokaryotic Ku family.</text>
</comment>
<dbReference type="SUPFAM" id="SSF100939">
    <property type="entry name" value="SPOC domain-like"/>
    <property type="match status" value="1"/>
</dbReference>
<feature type="compositionally biased region" description="Low complexity" evidence="4">
    <location>
        <begin position="316"/>
        <end position="383"/>
    </location>
</feature>
<dbReference type="EMBL" id="JAUSSY010000001">
    <property type="protein sequence ID" value="MDQ0116957.1"/>
    <property type="molecule type" value="Genomic_DNA"/>
</dbReference>
<feature type="compositionally biased region" description="Low complexity" evidence="4">
    <location>
        <begin position="295"/>
        <end position="308"/>
    </location>
</feature>
<evidence type="ECO:0000256" key="3">
    <source>
        <dbReference type="HAMAP-Rule" id="MF_01875"/>
    </source>
</evidence>
<dbReference type="Gene3D" id="2.40.290.10">
    <property type="match status" value="1"/>
</dbReference>
<evidence type="ECO:0000313" key="7">
    <source>
        <dbReference type="Proteomes" id="UP001226389"/>
    </source>
</evidence>
<dbReference type="HAMAP" id="MF_01875">
    <property type="entry name" value="Prokaryotic_Ku"/>
    <property type="match status" value="1"/>
</dbReference>